<dbReference type="Proteomes" id="UP001057402">
    <property type="component" value="Chromosome 2"/>
</dbReference>
<dbReference type="EMBL" id="CM042881">
    <property type="protein sequence ID" value="KAI4387160.1"/>
    <property type="molecule type" value="Genomic_DNA"/>
</dbReference>
<protein>
    <submittedName>
        <fullName evidence="1">Uncharacterized protein</fullName>
    </submittedName>
</protein>
<reference evidence="2" key="1">
    <citation type="journal article" date="2023" name="Front. Plant Sci.">
        <title>Chromosomal-level genome assembly of Melastoma candidum provides insights into trichome evolution.</title>
        <authorList>
            <person name="Zhong Y."/>
            <person name="Wu W."/>
            <person name="Sun C."/>
            <person name="Zou P."/>
            <person name="Liu Y."/>
            <person name="Dai S."/>
            <person name="Zhou R."/>
        </authorList>
    </citation>
    <scope>NUCLEOTIDE SEQUENCE [LARGE SCALE GENOMIC DNA]</scope>
</reference>
<proteinExistence type="predicted"/>
<comment type="caution">
    <text evidence="1">The sequence shown here is derived from an EMBL/GenBank/DDBJ whole genome shotgun (WGS) entry which is preliminary data.</text>
</comment>
<name>A0ACB9S7I5_9MYRT</name>
<evidence type="ECO:0000313" key="1">
    <source>
        <dbReference type="EMBL" id="KAI4387160.1"/>
    </source>
</evidence>
<organism evidence="1 2">
    <name type="scientific">Melastoma candidum</name>
    <dbReference type="NCBI Taxonomy" id="119954"/>
    <lineage>
        <taxon>Eukaryota</taxon>
        <taxon>Viridiplantae</taxon>
        <taxon>Streptophyta</taxon>
        <taxon>Embryophyta</taxon>
        <taxon>Tracheophyta</taxon>
        <taxon>Spermatophyta</taxon>
        <taxon>Magnoliopsida</taxon>
        <taxon>eudicotyledons</taxon>
        <taxon>Gunneridae</taxon>
        <taxon>Pentapetalae</taxon>
        <taxon>rosids</taxon>
        <taxon>malvids</taxon>
        <taxon>Myrtales</taxon>
        <taxon>Melastomataceae</taxon>
        <taxon>Melastomatoideae</taxon>
        <taxon>Melastomateae</taxon>
        <taxon>Melastoma</taxon>
    </lineage>
</organism>
<gene>
    <name evidence="1" type="ORF">MLD38_005010</name>
</gene>
<accession>A0ACB9S7I5</accession>
<evidence type="ECO:0000313" key="2">
    <source>
        <dbReference type="Proteomes" id="UP001057402"/>
    </source>
</evidence>
<sequence>MTNQNLTLISDSTSGIGVAVTVTAVSNESSPFVAARPSLQRPPATPVTGYFSISRKDLALLKKLDINGAQRINTWVESMRASSPTHILSTPALGVGAPVTEQTSWMLDYPSALDMFEQIIDASRGKQIVMFLDYDGTLSPIVDDPDRAFMSDKMRATVKRLAKCFPTAIVSGRCRDKVYGFVKLAELYYAGSHGMDIKGPARGSKHKKNGKGFLFQPASEFLPMIDEVYKALVEKTESTPGAKVEHNKFCISVHFRRVEEKKWDELALQVRSVLKNYPKLLLTQGRKVLEIRPTIKWDKGKALEFLLESLGYANCDDVFPVYIGDDQTDEDAFKILRERGQGFGILVSKFQRDTSASYSLQEPTEVMDFLQRLVEWKRLAVQA</sequence>
<keyword evidence="2" id="KW-1185">Reference proteome</keyword>